<dbReference type="EMBL" id="JANIGO010000002">
    <property type="protein sequence ID" value="MCQ8895910.1"/>
    <property type="molecule type" value="Genomic_DNA"/>
</dbReference>
<organism evidence="2 3">
    <name type="scientific">Limnobacter humi</name>
    <dbReference type="NCBI Taxonomy" id="1778671"/>
    <lineage>
        <taxon>Bacteria</taxon>
        <taxon>Pseudomonadati</taxon>
        <taxon>Pseudomonadota</taxon>
        <taxon>Betaproteobacteria</taxon>
        <taxon>Burkholderiales</taxon>
        <taxon>Burkholderiaceae</taxon>
        <taxon>Limnobacter</taxon>
    </lineage>
</organism>
<comment type="caution">
    <text evidence="2">The sequence shown here is derived from an EMBL/GenBank/DDBJ whole genome shotgun (WGS) entry which is preliminary data.</text>
</comment>
<proteinExistence type="predicted"/>
<dbReference type="RefSeq" id="WP_256763677.1">
    <property type="nucleotide sequence ID" value="NZ_JANIGO010000002.1"/>
</dbReference>
<protein>
    <recommendedName>
        <fullName evidence="4">Lipoprotein</fullName>
    </recommendedName>
</protein>
<reference evidence="2 3" key="1">
    <citation type="submission" date="2022-07" db="EMBL/GenBank/DDBJ databases">
        <authorList>
            <person name="Xamxidin M."/>
            <person name="Wu M."/>
        </authorList>
    </citation>
    <scope>NUCLEOTIDE SEQUENCE [LARGE SCALE GENOMIC DNA]</scope>
    <source>
        <strain evidence="2 3">NBRC 111650</strain>
    </source>
</reference>
<evidence type="ECO:0000256" key="1">
    <source>
        <dbReference type="SAM" id="SignalP"/>
    </source>
</evidence>
<accession>A0ABT1WEJ6</accession>
<gene>
    <name evidence="2" type="ORF">NQT62_05590</name>
</gene>
<evidence type="ECO:0000313" key="3">
    <source>
        <dbReference type="Proteomes" id="UP001204142"/>
    </source>
</evidence>
<sequence>MMQNTRSVLLAGLALTLLTTACGRLEDANGGKGYAGKADTPAFSSGGGTYSTGEYKAGDKEGWKESLAVRAKGQNEYLRTPPRDGAAATK</sequence>
<evidence type="ECO:0008006" key="4">
    <source>
        <dbReference type="Google" id="ProtNLM"/>
    </source>
</evidence>
<keyword evidence="1" id="KW-0732">Signal</keyword>
<evidence type="ECO:0000313" key="2">
    <source>
        <dbReference type="EMBL" id="MCQ8895910.1"/>
    </source>
</evidence>
<name>A0ABT1WEJ6_9BURK</name>
<dbReference type="Proteomes" id="UP001204142">
    <property type="component" value="Unassembled WGS sequence"/>
</dbReference>
<keyword evidence="3" id="KW-1185">Reference proteome</keyword>
<feature type="chain" id="PRO_5045562794" description="Lipoprotein" evidence="1">
    <location>
        <begin position="22"/>
        <end position="90"/>
    </location>
</feature>
<dbReference type="PROSITE" id="PS51257">
    <property type="entry name" value="PROKAR_LIPOPROTEIN"/>
    <property type="match status" value="1"/>
</dbReference>
<feature type="signal peptide" evidence="1">
    <location>
        <begin position="1"/>
        <end position="21"/>
    </location>
</feature>